<dbReference type="Gene3D" id="3.30.160.60">
    <property type="entry name" value="Classic Zinc Finger"/>
    <property type="match status" value="1"/>
</dbReference>
<keyword evidence="11" id="KW-1185">Reference proteome</keyword>
<reference evidence="10 11" key="1">
    <citation type="journal article" date="2022" name="Nat. Plants">
        <title>Genomes of leafy and leafless Platanthera orchids illuminate the evolution of mycoheterotrophy.</title>
        <authorList>
            <person name="Li M.H."/>
            <person name="Liu K.W."/>
            <person name="Li Z."/>
            <person name="Lu H.C."/>
            <person name="Ye Q.L."/>
            <person name="Zhang D."/>
            <person name="Wang J.Y."/>
            <person name="Li Y.F."/>
            <person name="Zhong Z.M."/>
            <person name="Liu X."/>
            <person name="Yu X."/>
            <person name="Liu D.K."/>
            <person name="Tu X.D."/>
            <person name="Liu B."/>
            <person name="Hao Y."/>
            <person name="Liao X.Y."/>
            <person name="Jiang Y.T."/>
            <person name="Sun W.H."/>
            <person name="Chen J."/>
            <person name="Chen Y.Q."/>
            <person name="Ai Y."/>
            <person name="Zhai J.W."/>
            <person name="Wu S.S."/>
            <person name="Zhou Z."/>
            <person name="Hsiao Y.Y."/>
            <person name="Wu W.L."/>
            <person name="Chen Y.Y."/>
            <person name="Lin Y.F."/>
            <person name="Hsu J.L."/>
            <person name="Li C.Y."/>
            <person name="Wang Z.W."/>
            <person name="Zhao X."/>
            <person name="Zhong W.Y."/>
            <person name="Ma X.K."/>
            <person name="Ma L."/>
            <person name="Huang J."/>
            <person name="Chen G.Z."/>
            <person name="Huang M.Z."/>
            <person name="Huang L."/>
            <person name="Peng D.H."/>
            <person name="Luo Y.B."/>
            <person name="Zou S.Q."/>
            <person name="Chen S.P."/>
            <person name="Lan S."/>
            <person name="Tsai W.C."/>
            <person name="Van de Peer Y."/>
            <person name="Liu Z.J."/>
        </authorList>
    </citation>
    <scope>NUCLEOTIDE SEQUENCE [LARGE SCALE GENOMIC DNA]</scope>
    <source>
        <strain evidence="10">Lor288</strain>
    </source>
</reference>
<dbReference type="InterPro" id="IPR036236">
    <property type="entry name" value="Znf_C2H2_sf"/>
</dbReference>
<feature type="region of interest" description="Disordered" evidence="8">
    <location>
        <begin position="88"/>
        <end position="114"/>
    </location>
</feature>
<evidence type="ECO:0000256" key="2">
    <source>
        <dbReference type="ARBA" id="ARBA00022737"/>
    </source>
</evidence>
<comment type="caution">
    <text evidence="10">The sequence shown here is derived from an EMBL/GenBank/DDBJ whole genome shotgun (WGS) entry which is preliminary data.</text>
</comment>
<dbReference type="InterPro" id="IPR055186">
    <property type="entry name" value="C2H2-2nd_BIRD-IDD"/>
</dbReference>
<dbReference type="PROSITE" id="PS00028">
    <property type="entry name" value="ZINC_FINGER_C2H2_1"/>
    <property type="match status" value="1"/>
</dbReference>
<dbReference type="InterPro" id="IPR031140">
    <property type="entry name" value="IDD1-16"/>
</dbReference>
<keyword evidence="4" id="KW-0862">Zinc</keyword>
<dbReference type="InterPro" id="IPR055185">
    <property type="entry name" value="C2CH-4th_BIRD-IDD"/>
</dbReference>
<evidence type="ECO:0000256" key="5">
    <source>
        <dbReference type="ARBA" id="ARBA00023015"/>
    </source>
</evidence>
<evidence type="ECO:0000256" key="8">
    <source>
        <dbReference type="SAM" id="MobiDB-lite"/>
    </source>
</evidence>
<evidence type="ECO:0000256" key="6">
    <source>
        <dbReference type="ARBA" id="ARBA00023163"/>
    </source>
</evidence>
<keyword evidence="3 7" id="KW-0863">Zinc-finger</keyword>
<organism evidence="10 11">
    <name type="scientific">Platanthera guangdongensis</name>
    <dbReference type="NCBI Taxonomy" id="2320717"/>
    <lineage>
        <taxon>Eukaryota</taxon>
        <taxon>Viridiplantae</taxon>
        <taxon>Streptophyta</taxon>
        <taxon>Embryophyta</taxon>
        <taxon>Tracheophyta</taxon>
        <taxon>Spermatophyta</taxon>
        <taxon>Magnoliopsida</taxon>
        <taxon>Liliopsida</taxon>
        <taxon>Asparagales</taxon>
        <taxon>Orchidaceae</taxon>
        <taxon>Orchidoideae</taxon>
        <taxon>Orchideae</taxon>
        <taxon>Orchidinae</taxon>
        <taxon>Platanthera</taxon>
    </lineage>
</organism>
<dbReference type="EMBL" id="JBBWWR010000012">
    <property type="protein sequence ID" value="KAK8958825.1"/>
    <property type="molecule type" value="Genomic_DNA"/>
</dbReference>
<dbReference type="Pfam" id="PF22996">
    <property type="entry name" value="C2H2-2nd_BIRD-IDD"/>
    <property type="match status" value="1"/>
</dbReference>
<gene>
    <name evidence="10" type="primary">MGP</name>
    <name evidence="10" type="ORF">KSP40_PGU014081</name>
</gene>
<dbReference type="Pfam" id="PF22992">
    <property type="entry name" value="C2CH-4th_BIRD-IDD"/>
    <property type="match status" value="1"/>
</dbReference>
<dbReference type="InterPro" id="IPR055187">
    <property type="entry name" value="C2CH-3rd_BIRD-IDD"/>
</dbReference>
<keyword evidence="6" id="KW-0804">Transcription</keyword>
<name>A0ABR2M3Y6_9ASPA</name>
<dbReference type="Proteomes" id="UP001412067">
    <property type="component" value="Unassembled WGS sequence"/>
</dbReference>
<evidence type="ECO:0000256" key="4">
    <source>
        <dbReference type="ARBA" id="ARBA00022833"/>
    </source>
</evidence>
<proteinExistence type="predicted"/>
<dbReference type="InterPro" id="IPR013087">
    <property type="entry name" value="Znf_C2H2_type"/>
</dbReference>
<dbReference type="PANTHER" id="PTHR10593">
    <property type="entry name" value="SERINE/THREONINE-PROTEIN KINASE RIO"/>
    <property type="match status" value="1"/>
</dbReference>
<keyword evidence="2" id="KW-0677">Repeat</keyword>
<evidence type="ECO:0000256" key="1">
    <source>
        <dbReference type="ARBA" id="ARBA00022723"/>
    </source>
</evidence>
<keyword evidence="5" id="KW-0805">Transcription regulation</keyword>
<evidence type="ECO:0000259" key="9">
    <source>
        <dbReference type="PROSITE" id="PS50157"/>
    </source>
</evidence>
<dbReference type="Pfam" id="PF22995">
    <property type="entry name" value="C2CH-3rd_BIRD-IDD"/>
    <property type="match status" value="1"/>
</dbReference>
<dbReference type="SUPFAM" id="SSF57667">
    <property type="entry name" value="beta-beta-alpha zinc fingers"/>
    <property type="match status" value="1"/>
</dbReference>
<accession>A0ABR2M3Y6</accession>
<evidence type="ECO:0000313" key="11">
    <source>
        <dbReference type="Proteomes" id="UP001412067"/>
    </source>
</evidence>
<dbReference type="PROSITE" id="PS50157">
    <property type="entry name" value="ZINC_FINGER_C2H2_2"/>
    <property type="match status" value="1"/>
</dbReference>
<evidence type="ECO:0000256" key="7">
    <source>
        <dbReference type="PROSITE-ProRule" id="PRU00042"/>
    </source>
</evidence>
<evidence type="ECO:0000256" key="3">
    <source>
        <dbReference type="ARBA" id="ARBA00022771"/>
    </source>
</evidence>
<feature type="domain" description="C2H2-type" evidence="9">
    <location>
        <begin position="132"/>
        <end position="154"/>
    </location>
</feature>
<sequence>MRFPLTPLAKSVVTGVTTARAIRALDLCDNHRARHPNRLAGSRAPAALPLPDALCWPREAPKSLLPCSIDPRCSDGSLAAGNFRVDGEEATTASSSHNNQKKKKKRSQPGTIDPAAEVVAMSPRSLMATNRFVCEICGKGFQRDQNLQLHTRGHNQPWRLRSSKDQAADQKKLVVRPVYVCPEPSCVHHHPSRALGDLTGVKKHYCRKHGEKRWSCDKCSKKNAVFSDWKAHDKTCGSRAYTCHCGTLFSRKDSFITHRAFCDALAEEGARIMANSKPAANDIPAAPLLHRPLFLPFPHGYNSNPNPNTHPKTTSTFEPTPGVVPSQPLYIPYFSGHRLQHSAAATPQLSATTLLQRATSMGHLRSTIGRSFDLHASTSQSIDGTRNFLDDPSGDELLPLPVLGMDEVTPSTERWPHHARR</sequence>
<keyword evidence="1" id="KW-0479">Metal-binding</keyword>
<evidence type="ECO:0000313" key="10">
    <source>
        <dbReference type="EMBL" id="KAK8958825.1"/>
    </source>
</evidence>
<dbReference type="PANTHER" id="PTHR10593:SF188">
    <property type="entry name" value="ZINC FINGER PROTEIN GAI-ASSOCIATED FACTOR 1"/>
    <property type="match status" value="1"/>
</dbReference>
<protein>
    <submittedName>
        <fullName evidence="10">Zinc finger protein MAGPIE</fullName>
    </submittedName>
</protein>